<protein>
    <submittedName>
        <fullName evidence="1">Uncharacterized protein</fullName>
    </submittedName>
</protein>
<proteinExistence type="predicted"/>
<dbReference type="EMBL" id="JARAWJ010000010">
    <property type="protein sequence ID" value="MDX3038641.1"/>
    <property type="molecule type" value="Genomic_DNA"/>
</dbReference>
<keyword evidence="2" id="KW-1185">Reference proteome</keyword>
<evidence type="ECO:0000313" key="2">
    <source>
        <dbReference type="Proteomes" id="UP001282474"/>
    </source>
</evidence>
<organism evidence="1 2">
    <name type="scientific">Streptomyces caniscabiei</name>
    <dbReference type="NCBI Taxonomy" id="2746961"/>
    <lineage>
        <taxon>Bacteria</taxon>
        <taxon>Bacillati</taxon>
        <taxon>Actinomycetota</taxon>
        <taxon>Actinomycetes</taxon>
        <taxon>Kitasatosporales</taxon>
        <taxon>Streptomycetaceae</taxon>
        <taxon>Streptomyces</taxon>
    </lineage>
</organism>
<sequence>MSAADPAGTDPSAEQVFELALHWRRLVNDWVTRQRRPFEADASSVGLEFEHPEAERRIQLGFTTTSTEMLLVMVTDDRYLNDDQLALAAAAANAWNIEQLAPTLSICNLAGDQPPYLMGFRTLPLACRVTRSAFRAMADQWLVESRALFTWCHRECRL</sequence>
<gene>
    <name evidence="1" type="ORF">PV383_15875</name>
</gene>
<dbReference type="RefSeq" id="WP_093789613.1">
    <property type="nucleotide sequence ID" value="NZ_JABXWF010000003.1"/>
</dbReference>
<comment type="caution">
    <text evidence="1">The sequence shown here is derived from an EMBL/GenBank/DDBJ whole genome shotgun (WGS) entry which is preliminary data.</text>
</comment>
<accession>A0ABU4MMG7</accession>
<name>A0ABU4MMG7_9ACTN</name>
<dbReference type="Proteomes" id="UP001282474">
    <property type="component" value="Unassembled WGS sequence"/>
</dbReference>
<evidence type="ECO:0000313" key="1">
    <source>
        <dbReference type="EMBL" id="MDX3038641.1"/>
    </source>
</evidence>
<reference evidence="1 2" key="1">
    <citation type="journal article" date="2023" name="Microb. Genom.">
        <title>Mesoterricola silvestris gen. nov., sp. nov., Mesoterricola sediminis sp. nov., Geothrix oryzae sp. nov., Geothrix edaphica sp. nov., Geothrix rubra sp. nov., and Geothrix limicola sp. nov., six novel members of Acidobacteriota isolated from soils.</title>
        <authorList>
            <person name="Weisberg A.J."/>
            <person name="Pearce E."/>
            <person name="Kramer C.G."/>
            <person name="Chang J.H."/>
            <person name="Clarke C.R."/>
        </authorList>
    </citation>
    <scope>NUCLEOTIDE SEQUENCE [LARGE SCALE GENOMIC DNA]</scope>
    <source>
        <strain evidence="1 2">NE20-4-1</strain>
    </source>
</reference>